<dbReference type="InterPro" id="IPR001466">
    <property type="entry name" value="Beta-lactam-related"/>
</dbReference>
<reference evidence="9 10" key="2">
    <citation type="journal article" date="2023" name="MicrobiologyOpen">
        <title>Genomics of the tumorigenes clade of the family Rhizobiaceae and description of Rhizobium rhododendri sp. nov.</title>
        <authorList>
            <person name="Kuzmanovic N."/>
            <person name="diCenzo G.C."/>
            <person name="Bunk B."/>
            <person name="Sproeer C."/>
            <person name="Fruehling A."/>
            <person name="Neumann-Schaal M."/>
            <person name="Overmann J."/>
            <person name="Smalla K."/>
        </authorList>
    </citation>
    <scope>NUCLEOTIDE SEQUENCE [LARGE SCALE GENOMIC DNA]</scope>
    <source>
        <strain evidence="10">rho-6.2</strain>
        <plasmid evidence="9 10">unnamed1</plasmid>
    </source>
</reference>
<keyword evidence="4 6" id="KW-0378">Hydrolase</keyword>
<dbReference type="Proteomes" id="UP000318939">
    <property type="component" value="Plasmid unnamed1"/>
</dbReference>
<evidence type="ECO:0000313" key="10">
    <source>
        <dbReference type="Proteomes" id="UP000318939"/>
    </source>
</evidence>
<dbReference type="InterPro" id="IPR058136">
    <property type="entry name" value="AmpC"/>
</dbReference>
<keyword evidence="7" id="KW-0732">Signal</keyword>
<evidence type="ECO:0000256" key="7">
    <source>
        <dbReference type="SAM" id="SignalP"/>
    </source>
</evidence>
<geneLocation type="plasmid" evidence="9 10">
    <name>unnamed1</name>
</geneLocation>
<proteinExistence type="inferred from homology"/>
<evidence type="ECO:0000256" key="1">
    <source>
        <dbReference type="ARBA" id="ARBA00001526"/>
    </source>
</evidence>
<evidence type="ECO:0000256" key="2">
    <source>
        <dbReference type="ARBA" id="ARBA00007840"/>
    </source>
</evidence>
<keyword evidence="9" id="KW-0614">Plasmid</keyword>
<dbReference type="Pfam" id="PF00144">
    <property type="entry name" value="Beta-lactamase"/>
    <property type="match status" value="1"/>
</dbReference>
<evidence type="ECO:0000256" key="5">
    <source>
        <dbReference type="ARBA" id="ARBA00023251"/>
    </source>
</evidence>
<dbReference type="EC" id="3.5.2.6" evidence="3 6"/>
<evidence type="ECO:0000256" key="4">
    <source>
        <dbReference type="ARBA" id="ARBA00022801"/>
    </source>
</evidence>
<dbReference type="InterPro" id="IPR012338">
    <property type="entry name" value="Beta-lactam/transpept-like"/>
</dbReference>
<feature type="domain" description="Beta-lactamase-related" evidence="8">
    <location>
        <begin position="32"/>
        <end position="377"/>
    </location>
</feature>
<evidence type="ECO:0000313" key="9">
    <source>
        <dbReference type="EMBL" id="WFS25942.1"/>
    </source>
</evidence>
<organism evidence="9 10">
    <name type="scientific">Rhizobium rhododendri</name>
    <dbReference type="NCBI Taxonomy" id="2506430"/>
    <lineage>
        <taxon>Bacteria</taxon>
        <taxon>Pseudomonadati</taxon>
        <taxon>Pseudomonadota</taxon>
        <taxon>Alphaproteobacteria</taxon>
        <taxon>Hyphomicrobiales</taxon>
        <taxon>Rhizobiaceae</taxon>
        <taxon>Rhizobium/Agrobacterium group</taxon>
        <taxon>Rhizobium</taxon>
    </lineage>
</organism>
<sequence length="381" mass="41250">MNKCSYLVVFSIALLASVGSIAKADGFAKVAQAAFEPLVKQYDIPGLVVGVTRNEKHEFYAVGLASRADNHPATPDTLFELGSMSKIFNVTLAALAEERGKLSLSDTAAHHLCDDACSIGDKLTLMDLATHHSGGLPLQVPDNLPDVDGLVNWLKGWHPPQPGARSYSNISIGMLGYISGKAMGSNYKLSLQDMLFPAFGLHHTWIDVPKSDLNLYAFGYDRKTNAPIRVNPGVLDSEAYGVKSSVRDMLTVLDVELGQGNAPEDLRKAIKRTQEGHYKTAFFTQDMIWEQYPWPADLQAMTSGNGSDFIMKPQPVEGISPALPPQRNVILNKTGSTNGFGGYIAMLPGEGIGVVVLANKNYPNEARVKATYSLIQALLTN</sequence>
<keyword evidence="10" id="KW-1185">Reference proteome</keyword>
<gene>
    <name evidence="9" type="ORF">PR018_20725</name>
</gene>
<dbReference type="PROSITE" id="PS00336">
    <property type="entry name" value="BETA_LACTAMASE_C"/>
    <property type="match status" value="1"/>
</dbReference>
<dbReference type="SUPFAM" id="SSF56601">
    <property type="entry name" value="beta-lactamase/transpeptidase-like"/>
    <property type="match status" value="1"/>
</dbReference>
<dbReference type="PANTHER" id="PTHR46825:SF8">
    <property type="entry name" value="BETA-LACTAMASE-RELATED"/>
    <property type="match status" value="1"/>
</dbReference>
<evidence type="ECO:0000256" key="3">
    <source>
        <dbReference type="ARBA" id="ARBA00012865"/>
    </source>
</evidence>
<accession>A0ABY8IRV6</accession>
<reference evidence="9 10" key="1">
    <citation type="journal article" date="2019" name="Phytopathology">
        <title>A Novel Group of Rhizobium tumorigenes-Like Agrobacteria Associated with Crown Gall Disease of Rhododendron and Blueberry.</title>
        <authorList>
            <person name="Kuzmanovic N."/>
            <person name="Behrens P."/>
            <person name="Idczak E."/>
            <person name="Wagner S."/>
            <person name="Gotz M."/>
            <person name="Sproer C."/>
            <person name="Bunk B."/>
            <person name="Overmann J."/>
            <person name="Smalla K."/>
        </authorList>
    </citation>
    <scope>NUCLEOTIDE SEQUENCE [LARGE SCALE GENOMIC DNA]</scope>
    <source>
        <strain evidence="10">rho-6.2</strain>
    </source>
</reference>
<dbReference type="PANTHER" id="PTHR46825">
    <property type="entry name" value="D-ALANYL-D-ALANINE-CARBOXYPEPTIDASE/ENDOPEPTIDASE AMPH"/>
    <property type="match status" value="1"/>
</dbReference>
<dbReference type="NCBIfam" id="NF033085">
    <property type="entry name" value="bla_class_C"/>
    <property type="match status" value="1"/>
</dbReference>
<evidence type="ECO:0000256" key="6">
    <source>
        <dbReference type="RuleBase" id="RU361140"/>
    </source>
</evidence>
<dbReference type="RefSeq" id="WP_142831169.1">
    <property type="nucleotide sequence ID" value="NZ_CP117268.1"/>
</dbReference>
<dbReference type="EMBL" id="CP117268">
    <property type="protein sequence ID" value="WFS25942.1"/>
    <property type="molecule type" value="Genomic_DNA"/>
</dbReference>
<dbReference type="InterPro" id="IPR050491">
    <property type="entry name" value="AmpC-like"/>
</dbReference>
<comment type="similarity">
    <text evidence="2 6">Belongs to the class-C beta-lactamase family.</text>
</comment>
<keyword evidence="5 6" id="KW-0046">Antibiotic resistance</keyword>
<evidence type="ECO:0000259" key="8">
    <source>
        <dbReference type="Pfam" id="PF00144"/>
    </source>
</evidence>
<protein>
    <recommendedName>
        <fullName evidence="3 6">Beta-lactamase</fullName>
        <ecNumber evidence="3 6">3.5.2.6</ecNumber>
    </recommendedName>
</protein>
<feature type="signal peptide" evidence="7">
    <location>
        <begin position="1"/>
        <end position="22"/>
    </location>
</feature>
<dbReference type="InterPro" id="IPR001586">
    <property type="entry name" value="Beta-lactam_class-C_AS"/>
</dbReference>
<feature type="chain" id="PRO_5047273842" description="Beta-lactamase" evidence="7">
    <location>
        <begin position="23"/>
        <end position="381"/>
    </location>
</feature>
<comment type="catalytic activity">
    <reaction evidence="1 6">
        <text>a beta-lactam + H2O = a substituted beta-amino acid</text>
        <dbReference type="Rhea" id="RHEA:20401"/>
        <dbReference type="ChEBI" id="CHEBI:15377"/>
        <dbReference type="ChEBI" id="CHEBI:35627"/>
        <dbReference type="ChEBI" id="CHEBI:140347"/>
        <dbReference type="EC" id="3.5.2.6"/>
    </reaction>
</comment>
<dbReference type="Gene3D" id="3.40.710.10">
    <property type="entry name" value="DD-peptidase/beta-lactamase superfamily"/>
    <property type="match status" value="1"/>
</dbReference>
<name>A0ABY8IRV6_9HYPH</name>